<evidence type="ECO:0000313" key="2">
    <source>
        <dbReference type="Proteomes" id="UP001054837"/>
    </source>
</evidence>
<dbReference type="Proteomes" id="UP001054837">
    <property type="component" value="Unassembled WGS sequence"/>
</dbReference>
<keyword evidence="2" id="KW-1185">Reference proteome</keyword>
<gene>
    <name evidence="1" type="ORF">CDAR_76841</name>
</gene>
<protein>
    <submittedName>
        <fullName evidence="1">Uncharacterized protein</fullName>
    </submittedName>
</protein>
<evidence type="ECO:0000313" key="1">
    <source>
        <dbReference type="EMBL" id="GIY06858.1"/>
    </source>
</evidence>
<reference evidence="1 2" key="1">
    <citation type="submission" date="2021-06" db="EMBL/GenBank/DDBJ databases">
        <title>Caerostris darwini draft genome.</title>
        <authorList>
            <person name="Kono N."/>
            <person name="Arakawa K."/>
        </authorList>
    </citation>
    <scope>NUCLEOTIDE SEQUENCE [LARGE SCALE GENOMIC DNA]</scope>
</reference>
<dbReference type="EMBL" id="BPLQ01004264">
    <property type="protein sequence ID" value="GIY06858.1"/>
    <property type="molecule type" value="Genomic_DNA"/>
</dbReference>
<comment type="caution">
    <text evidence="1">The sequence shown here is derived from an EMBL/GenBank/DDBJ whole genome shotgun (WGS) entry which is preliminary data.</text>
</comment>
<dbReference type="AlphaFoldDB" id="A0AAV4QHN5"/>
<accession>A0AAV4QHN5</accession>
<organism evidence="1 2">
    <name type="scientific">Caerostris darwini</name>
    <dbReference type="NCBI Taxonomy" id="1538125"/>
    <lineage>
        <taxon>Eukaryota</taxon>
        <taxon>Metazoa</taxon>
        <taxon>Ecdysozoa</taxon>
        <taxon>Arthropoda</taxon>
        <taxon>Chelicerata</taxon>
        <taxon>Arachnida</taxon>
        <taxon>Araneae</taxon>
        <taxon>Araneomorphae</taxon>
        <taxon>Entelegynae</taxon>
        <taxon>Araneoidea</taxon>
        <taxon>Araneidae</taxon>
        <taxon>Caerostris</taxon>
    </lineage>
</organism>
<proteinExistence type="predicted"/>
<sequence>MHSKFCTRLHSTKEANIPIPFLPENPFLGTFSWRQESVHPVIRATLGTAKKSRGSFPHRCEAAAGKVVWIFVAGRNRHDGGSPWQRHKPLIT</sequence>
<name>A0AAV4QHN5_9ARAC</name>